<dbReference type="GO" id="GO:0016829">
    <property type="term" value="F:lyase activity"/>
    <property type="evidence" value="ECO:0007669"/>
    <property type="project" value="UniProtKB-KW"/>
</dbReference>
<accession>A0A3S0QTP1</accession>
<evidence type="ECO:0000256" key="5">
    <source>
        <dbReference type="ARBA" id="ARBA00023124"/>
    </source>
</evidence>
<dbReference type="AlphaFoldDB" id="A0A3S0QTP1"/>
<keyword evidence="2 8" id="KW-0645">Protease</keyword>
<keyword evidence="10" id="KW-1185">Reference proteome</keyword>
<evidence type="ECO:0000313" key="10">
    <source>
        <dbReference type="Proteomes" id="UP000278823"/>
    </source>
</evidence>
<organism evidence="9 10">
    <name type="scientific">Rhizobium vallis</name>
    <dbReference type="NCBI Taxonomy" id="634290"/>
    <lineage>
        <taxon>Bacteria</taxon>
        <taxon>Pseudomonadati</taxon>
        <taxon>Pseudomonadota</taxon>
        <taxon>Alphaproteobacteria</taxon>
        <taxon>Hyphomicrobiales</taxon>
        <taxon>Rhizobiaceae</taxon>
        <taxon>Rhizobium/Agrobacterium group</taxon>
        <taxon>Rhizobium</taxon>
    </lineage>
</organism>
<dbReference type="Proteomes" id="UP000278823">
    <property type="component" value="Unassembled WGS sequence"/>
</dbReference>
<dbReference type="GO" id="GO:0008233">
    <property type="term" value="F:peptidase activity"/>
    <property type="evidence" value="ECO:0007669"/>
    <property type="project" value="UniProtKB-KW"/>
</dbReference>
<dbReference type="EC" id="3.4.-.-" evidence="8"/>
<evidence type="ECO:0000256" key="7">
    <source>
        <dbReference type="ARBA" id="ARBA00023239"/>
    </source>
</evidence>
<dbReference type="InterPro" id="IPR036590">
    <property type="entry name" value="SRAP-like"/>
</dbReference>
<dbReference type="GO" id="GO:0003697">
    <property type="term" value="F:single-stranded DNA binding"/>
    <property type="evidence" value="ECO:0007669"/>
    <property type="project" value="InterPro"/>
</dbReference>
<evidence type="ECO:0000256" key="6">
    <source>
        <dbReference type="ARBA" id="ARBA00023125"/>
    </source>
</evidence>
<evidence type="ECO:0000256" key="8">
    <source>
        <dbReference type="RuleBase" id="RU364100"/>
    </source>
</evidence>
<keyword evidence="5" id="KW-0190">Covalent protein-DNA linkage</keyword>
<dbReference type="GO" id="GO:0006508">
    <property type="term" value="P:proteolysis"/>
    <property type="evidence" value="ECO:0007669"/>
    <property type="project" value="UniProtKB-KW"/>
</dbReference>
<comment type="caution">
    <text evidence="9">The sequence shown here is derived from an EMBL/GenBank/DDBJ whole genome shotgun (WGS) entry which is preliminary data.</text>
</comment>
<protein>
    <recommendedName>
        <fullName evidence="8">Abasic site processing protein</fullName>
        <ecNumber evidence="8">3.4.-.-</ecNumber>
    </recommendedName>
</protein>
<sequence>MCNLYRMEDKDWVNKWAQDAESLINLMPAYQMNPDQAGPIIRNTADGRKQLVHARWGVPSPFFAIKQAAEARAEKLRQKGKPVDMDVLIRMEPDKGVTNIRNLNLPHWKKWFGVQSRCIVPVTGFAEPDPASKQDGGSTPNAWFARDESKPLMFFAGVHVPQWQSVRKVKDGLTTDDLYAFLTTDPNDIVKPIHQKAMPVLLLTREEVDVWMRAPWEEAKTLARPLPNDQIIVTSREPYGSTIVTASGDPVSQPTLL</sequence>
<dbReference type="InterPro" id="IPR003738">
    <property type="entry name" value="SRAP"/>
</dbReference>
<keyword evidence="7" id="KW-0456">Lyase</keyword>
<keyword evidence="6" id="KW-0238">DNA-binding</keyword>
<dbReference type="EMBL" id="RJTH01000006">
    <property type="protein sequence ID" value="RUM23849.1"/>
    <property type="molecule type" value="Genomic_DNA"/>
</dbReference>
<evidence type="ECO:0000313" key="9">
    <source>
        <dbReference type="EMBL" id="RUM23849.1"/>
    </source>
</evidence>
<evidence type="ECO:0000256" key="4">
    <source>
        <dbReference type="ARBA" id="ARBA00022801"/>
    </source>
</evidence>
<keyword evidence="4 8" id="KW-0378">Hydrolase</keyword>
<dbReference type="PANTHER" id="PTHR13604:SF0">
    <property type="entry name" value="ABASIC SITE PROCESSING PROTEIN HMCES"/>
    <property type="match status" value="1"/>
</dbReference>
<dbReference type="GO" id="GO:0106300">
    <property type="term" value="P:protein-DNA covalent cross-linking repair"/>
    <property type="evidence" value="ECO:0007669"/>
    <property type="project" value="InterPro"/>
</dbReference>
<dbReference type="PANTHER" id="PTHR13604">
    <property type="entry name" value="DC12-RELATED"/>
    <property type="match status" value="1"/>
</dbReference>
<comment type="similarity">
    <text evidence="1 8">Belongs to the SOS response-associated peptidase family.</text>
</comment>
<gene>
    <name evidence="9" type="ORF">EFQ99_17760</name>
</gene>
<evidence type="ECO:0000256" key="1">
    <source>
        <dbReference type="ARBA" id="ARBA00008136"/>
    </source>
</evidence>
<proteinExistence type="inferred from homology"/>
<dbReference type="Pfam" id="PF02586">
    <property type="entry name" value="SRAP"/>
    <property type="match status" value="1"/>
</dbReference>
<evidence type="ECO:0000256" key="3">
    <source>
        <dbReference type="ARBA" id="ARBA00022763"/>
    </source>
</evidence>
<dbReference type="OrthoDB" id="9782620at2"/>
<evidence type="ECO:0000256" key="2">
    <source>
        <dbReference type="ARBA" id="ARBA00022670"/>
    </source>
</evidence>
<dbReference type="SUPFAM" id="SSF143081">
    <property type="entry name" value="BB1717-like"/>
    <property type="match status" value="1"/>
</dbReference>
<name>A0A3S0QTP1_9HYPH</name>
<keyword evidence="3" id="KW-0227">DNA damage</keyword>
<dbReference type="Gene3D" id="6.10.250.570">
    <property type="match status" value="1"/>
</dbReference>
<dbReference type="RefSeq" id="WP_126922316.1">
    <property type="nucleotide sequence ID" value="NZ_ML133691.1"/>
</dbReference>
<reference evidence="10" key="1">
    <citation type="submission" date="2018-11" db="EMBL/GenBank/DDBJ databases">
        <title>Rhizobium chutanense sp. nov., isolated from root nodules of Phaseolus vulgaris in China.</title>
        <authorList>
            <person name="Huo Y."/>
        </authorList>
    </citation>
    <scope>NUCLEOTIDE SEQUENCE [LARGE SCALE GENOMIC DNA]</scope>
    <source>
        <strain evidence="10">CCBAU 65647</strain>
    </source>
</reference>
<dbReference type="Gene3D" id="3.90.1680.20">
    <property type="match status" value="2"/>
</dbReference>